<dbReference type="Gene3D" id="3.40.50.2000">
    <property type="entry name" value="Glycogen Phosphorylase B"/>
    <property type="match status" value="2"/>
</dbReference>
<dbReference type="CDD" id="cd03809">
    <property type="entry name" value="GT4_MtfB-like"/>
    <property type="match status" value="1"/>
</dbReference>
<evidence type="ECO:0000256" key="1">
    <source>
        <dbReference type="ARBA" id="ARBA00022679"/>
    </source>
</evidence>
<dbReference type="PANTHER" id="PTHR46401:SF2">
    <property type="entry name" value="GLYCOSYLTRANSFERASE WBBK-RELATED"/>
    <property type="match status" value="1"/>
</dbReference>
<dbReference type="PANTHER" id="PTHR46401">
    <property type="entry name" value="GLYCOSYLTRANSFERASE WBBK-RELATED"/>
    <property type="match status" value="1"/>
</dbReference>
<reference evidence="4 5" key="1">
    <citation type="submission" date="2010-08" db="EMBL/GenBank/DDBJ databases">
        <title>The draft genome of Desulfovibrio fructosovorans JJ.</title>
        <authorList>
            <consortium name="US DOE Joint Genome Institute (JGI-PGF)"/>
            <person name="Lucas S."/>
            <person name="Copeland A."/>
            <person name="Lapidus A."/>
            <person name="Cheng J.-F."/>
            <person name="Bruce D."/>
            <person name="Goodwin L."/>
            <person name="Pitluck S."/>
            <person name="Land M.L."/>
            <person name="Hauser L."/>
            <person name="Chang Y.-J."/>
            <person name="Jeffries C."/>
            <person name="Wall J.D."/>
            <person name="Stahl D.A."/>
            <person name="Arkin A.P."/>
            <person name="Dehal P."/>
            <person name="Stolyar S.M."/>
            <person name="Hazen T.C."/>
            <person name="Woyke T.J."/>
        </authorList>
    </citation>
    <scope>NUCLEOTIDE SEQUENCE [LARGE SCALE GENOMIC DNA]</scope>
    <source>
        <strain evidence="4 5">JJ</strain>
    </source>
</reference>
<keyword evidence="5" id="KW-1185">Reference proteome</keyword>
<feature type="domain" description="Glycosyl transferase family 1" evidence="2">
    <location>
        <begin position="192"/>
        <end position="347"/>
    </location>
</feature>
<dbReference type="eggNOG" id="COG0438">
    <property type="taxonomic scope" value="Bacteria"/>
</dbReference>
<dbReference type="STRING" id="596151.DesfrDRAFT_4092"/>
<gene>
    <name evidence="4" type="ORF">DesfrDRAFT_4092</name>
</gene>
<dbReference type="GO" id="GO:0009103">
    <property type="term" value="P:lipopolysaccharide biosynthetic process"/>
    <property type="evidence" value="ECO:0007669"/>
    <property type="project" value="TreeGrafter"/>
</dbReference>
<dbReference type="RefSeq" id="WP_005997122.1">
    <property type="nucleotide sequence ID" value="NZ_AECZ01000060.1"/>
</dbReference>
<sequence>MRVGLDLHGLSDLMQGSRTYIANLAARLPFAAPDIDFVYYVADPQGPTARALAPGASNVVLRPIPPGRFGRLIRPFPARAAGEVDVLHCQYVGPLVGGPPTVLTVHDILHETLPQYFPKGLGSLMRLLYPGSARRAGMVLTVSDFSRREIVSRYRVPGDRVAFAPNGVGEGFFPVTDPGRLAAMRGRLGLPEGRYLLYVGRIEPRKNLPGLVAAHQVLRRKMGPAAPFLVLAGGRDRLFAAFHEAMRRGGSGEGIVFAGSVPQEDLSALYSGAAAFAYPSFGEGFGLPVAEAMACGAPVVASTAAAVPEVAGDAALLVDPSDVDGLAAALERVLTDADVAAALRRKGLARARELTWDAAVALAVAAYRRVAGGIGAVTPLPGIRE</sequence>
<dbReference type="AlphaFoldDB" id="E1K2J2"/>
<keyword evidence="1 4" id="KW-0808">Transferase</keyword>
<dbReference type="OrthoDB" id="9767517at2"/>
<proteinExistence type="predicted"/>
<dbReference type="SUPFAM" id="SSF53756">
    <property type="entry name" value="UDP-Glycosyltransferase/glycogen phosphorylase"/>
    <property type="match status" value="1"/>
</dbReference>
<name>E1K2J2_SOLFR</name>
<protein>
    <submittedName>
        <fullName evidence="4">Glycosyl transferase group 1</fullName>
    </submittedName>
</protein>
<comment type="caution">
    <text evidence="4">The sequence shown here is derived from an EMBL/GenBank/DDBJ whole genome shotgun (WGS) entry which is preliminary data.</text>
</comment>
<dbReference type="InterPro" id="IPR001296">
    <property type="entry name" value="Glyco_trans_1"/>
</dbReference>
<dbReference type="InterPro" id="IPR028098">
    <property type="entry name" value="Glyco_trans_4-like_N"/>
</dbReference>
<dbReference type="Pfam" id="PF00534">
    <property type="entry name" value="Glycos_transf_1"/>
    <property type="match status" value="1"/>
</dbReference>
<dbReference type="Proteomes" id="UP000006250">
    <property type="component" value="Unassembled WGS sequence"/>
</dbReference>
<dbReference type="EMBL" id="AECZ01000060">
    <property type="protein sequence ID" value="EFL49175.1"/>
    <property type="molecule type" value="Genomic_DNA"/>
</dbReference>
<evidence type="ECO:0000313" key="4">
    <source>
        <dbReference type="EMBL" id="EFL49175.1"/>
    </source>
</evidence>
<dbReference type="GO" id="GO:0016757">
    <property type="term" value="F:glycosyltransferase activity"/>
    <property type="evidence" value="ECO:0007669"/>
    <property type="project" value="InterPro"/>
</dbReference>
<feature type="domain" description="Glycosyltransferase subfamily 4-like N-terminal" evidence="3">
    <location>
        <begin position="16"/>
        <end position="168"/>
    </location>
</feature>
<evidence type="ECO:0000259" key="2">
    <source>
        <dbReference type="Pfam" id="PF00534"/>
    </source>
</evidence>
<evidence type="ECO:0000259" key="3">
    <source>
        <dbReference type="Pfam" id="PF13439"/>
    </source>
</evidence>
<accession>E1K2J2</accession>
<evidence type="ECO:0000313" key="5">
    <source>
        <dbReference type="Proteomes" id="UP000006250"/>
    </source>
</evidence>
<dbReference type="Pfam" id="PF13439">
    <property type="entry name" value="Glyco_transf_4"/>
    <property type="match status" value="1"/>
</dbReference>
<organism evidence="4 5">
    <name type="scientific">Solidesulfovibrio fructosivorans JJ]</name>
    <dbReference type="NCBI Taxonomy" id="596151"/>
    <lineage>
        <taxon>Bacteria</taxon>
        <taxon>Pseudomonadati</taxon>
        <taxon>Thermodesulfobacteriota</taxon>
        <taxon>Desulfovibrionia</taxon>
        <taxon>Desulfovibrionales</taxon>
        <taxon>Desulfovibrionaceae</taxon>
        <taxon>Solidesulfovibrio</taxon>
    </lineage>
</organism>